<dbReference type="SUPFAM" id="SSF53756">
    <property type="entry name" value="UDP-Glycosyltransferase/glycogen phosphorylase"/>
    <property type="match status" value="1"/>
</dbReference>
<evidence type="ECO:0000313" key="3">
    <source>
        <dbReference type="EMBL" id="MFC7127667.1"/>
    </source>
</evidence>
<dbReference type="AlphaFoldDB" id="A0ABD5XHD1"/>
<dbReference type="EC" id="2.4.-.-" evidence="3"/>
<reference evidence="3 4" key="1">
    <citation type="journal article" date="2014" name="Int. J. Syst. Evol. Microbiol.">
        <title>Complete genome sequence of Corynebacterium casei LMG S-19264T (=DSM 44701T), isolated from a smear-ripened cheese.</title>
        <authorList>
            <consortium name="US DOE Joint Genome Institute (JGI-PGF)"/>
            <person name="Walter F."/>
            <person name="Albersmeier A."/>
            <person name="Kalinowski J."/>
            <person name="Ruckert C."/>
        </authorList>
    </citation>
    <scope>NUCLEOTIDE SEQUENCE [LARGE SCALE GENOMIC DNA]</scope>
    <source>
        <strain evidence="3 4">CGMCC 4.7215</strain>
    </source>
</reference>
<dbReference type="EMBL" id="JBHSZQ010000051">
    <property type="protein sequence ID" value="MFC7127667.1"/>
    <property type="molecule type" value="Genomic_DNA"/>
</dbReference>
<gene>
    <name evidence="3" type="ORF">ACFQJ7_16860</name>
</gene>
<dbReference type="PANTHER" id="PTHR45947:SF3">
    <property type="entry name" value="SULFOQUINOVOSYL TRANSFERASE SQD2"/>
    <property type="match status" value="1"/>
</dbReference>
<comment type="caution">
    <text evidence="3">The sequence shown here is derived from an EMBL/GenBank/DDBJ whole genome shotgun (WGS) entry which is preliminary data.</text>
</comment>
<dbReference type="Pfam" id="PF00534">
    <property type="entry name" value="Glycos_transf_1"/>
    <property type="match status" value="1"/>
</dbReference>
<sequence>MRILRVSHWLYPDEIGGGEYHVHAMSRDQAAMGHDVTLLKVTSNVTQIQREERHGYEVIYCPATINILKNEISITAARQLFGADSFDIVHAHSHFYFSTNLAALKRRFGDTPLAITNHSLYSQSAPERLFSYYLKTVGRWTLNSADLIFCYTEEERQKTQELGVTADTAVIANGIDEQQFCPEGPESEHLHSDTPSVLFVGRLVEGKNPHDAIKTIAAVREEHPNATLYIVGNGPLLTDLEETVRKHNLETAVEFLGQIPYDDMPPLFRAADVLLLPSRAEGFPRVVMEAMASETPVVCSALDQVTDAVDGAGYTVPIGDVTQMSKKTTQLLADQELQNEYGTEGRTTVETEFSWSDTVSRTTELLSELSK</sequence>
<evidence type="ECO:0000259" key="2">
    <source>
        <dbReference type="Pfam" id="PF13439"/>
    </source>
</evidence>
<dbReference type="Gene3D" id="3.40.50.2000">
    <property type="entry name" value="Glycogen Phosphorylase B"/>
    <property type="match status" value="2"/>
</dbReference>
<feature type="domain" description="Glycosyl transferase family 1" evidence="1">
    <location>
        <begin position="189"/>
        <end position="346"/>
    </location>
</feature>
<dbReference type="Proteomes" id="UP001596414">
    <property type="component" value="Unassembled WGS sequence"/>
</dbReference>
<dbReference type="InterPro" id="IPR028098">
    <property type="entry name" value="Glyco_trans_4-like_N"/>
</dbReference>
<dbReference type="Pfam" id="PF13439">
    <property type="entry name" value="Glyco_transf_4"/>
    <property type="match status" value="1"/>
</dbReference>
<keyword evidence="3" id="KW-0808">Transferase</keyword>
<dbReference type="InterPro" id="IPR050194">
    <property type="entry name" value="Glycosyltransferase_grp1"/>
</dbReference>
<accession>A0ABD5XHD1</accession>
<protein>
    <submittedName>
        <fullName evidence="3">Glycosyltransferase family 4 protein</fullName>
        <ecNumber evidence="3">2.4.-.-</ecNumber>
    </submittedName>
</protein>
<dbReference type="InterPro" id="IPR001296">
    <property type="entry name" value="Glyco_trans_1"/>
</dbReference>
<evidence type="ECO:0000259" key="1">
    <source>
        <dbReference type="Pfam" id="PF00534"/>
    </source>
</evidence>
<name>A0ABD5XHD1_9EURY</name>
<proteinExistence type="predicted"/>
<dbReference type="PANTHER" id="PTHR45947">
    <property type="entry name" value="SULFOQUINOVOSYL TRANSFERASE SQD2"/>
    <property type="match status" value="1"/>
</dbReference>
<keyword evidence="3" id="KW-0328">Glycosyltransferase</keyword>
<dbReference type="CDD" id="cd03801">
    <property type="entry name" value="GT4_PimA-like"/>
    <property type="match status" value="1"/>
</dbReference>
<dbReference type="RefSeq" id="WP_267635733.1">
    <property type="nucleotide sequence ID" value="NZ_JAODIY010000001.1"/>
</dbReference>
<feature type="domain" description="Glycosyltransferase subfamily 4-like N-terminal" evidence="2">
    <location>
        <begin position="15"/>
        <end position="178"/>
    </location>
</feature>
<organism evidence="3 4">
    <name type="scientific">Halovenus rubra</name>
    <dbReference type="NCBI Taxonomy" id="869890"/>
    <lineage>
        <taxon>Archaea</taxon>
        <taxon>Methanobacteriati</taxon>
        <taxon>Methanobacteriota</taxon>
        <taxon>Stenosarchaea group</taxon>
        <taxon>Halobacteria</taxon>
        <taxon>Halobacteriales</taxon>
        <taxon>Haloarculaceae</taxon>
        <taxon>Halovenus</taxon>
    </lineage>
</organism>
<dbReference type="GO" id="GO:0016757">
    <property type="term" value="F:glycosyltransferase activity"/>
    <property type="evidence" value="ECO:0007669"/>
    <property type="project" value="UniProtKB-KW"/>
</dbReference>
<evidence type="ECO:0000313" key="4">
    <source>
        <dbReference type="Proteomes" id="UP001596414"/>
    </source>
</evidence>